<dbReference type="GO" id="GO:0008410">
    <property type="term" value="F:CoA-transferase activity"/>
    <property type="evidence" value="ECO:0007669"/>
    <property type="project" value="TreeGrafter"/>
</dbReference>
<accession>A0A932CMQ8</accession>
<dbReference type="InterPro" id="IPR050483">
    <property type="entry name" value="CoA-transferase_III_domain"/>
</dbReference>
<dbReference type="Proteomes" id="UP000769766">
    <property type="component" value="Unassembled WGS sequence"/>
</dbReference>
<evidence type="ECO:0000313" key="2">
    <source>
        <dbReference type="EMBL" id="MBI2875527.1"/>
    </source>
</evidence>
<dbReference type="SUPFAM" id="SSF89796">
    <property type="entry name" value="CoA-transferase family III (CaiB/BaiF)"/>
    <property type="match status" value="1"/>
</dbReference>
<dbReference type="EMBL" id="JACPRF010000041">
    <property type="protein sequence ID" value="MBI2875527.1"/>
    <property type="molecule type" value="Genomic_DNA"/>
</dbReference>
<dbReference type="InterPro" id="IPR003673">
    <property type="entry name" value="CoA-Trfase_fam_III"/>
</dbReference>
<name>A0A932CMQ8_UNCTE</name>
<evidence type="ECO:0000256" key="1">
    <source>
        <dbReference type="ARBA" id="ARBA00022679"/>
    </source>
</evidence>
<comment type="caution">
    <text evidence="2">The sequence shown here is derived from an EMBL/GenBank/DDBJ whole genome shotgun (WGS) entry which is preliminary data.</text>
</comment>
<sequence>MRKEEFYEEAIAGSQGPLEGIRILEATTTQAGPVAGALLTDLGAESIKVDAPKVGEMGRYIPPFLQEENRLETSIYYMTYNRNKKCITLALNRPEGQEVFRDLARHMDIIIQNYKPGTMDKWGLGYKAIQQIKPDIIYVSISGYGQYGPYHERPAYDPLGQAMSGLMSINGYPDGPPMKTGGPIADNLTGWQGALGALAALHYQNRTGKGQHVDVSMVDALLNVSDWGIPLAAHLGQVWQRQGNAYYPIGLDPVVKCQDDYIVFLVAIDSHWARLCKLMGREELIEDPRTKGMINRAQNAALVNQLIRDWAIDQPAAQVLKALEGAGLVGAPILNFQQILENEHIRARGMIAEVEHPICGKVNLYGVATKYSRTPARTRSAAPLLGQHNPEIYETLLGYGPDRLAQLQEKGVI</sequence>
<dbReference type="PANTHER" id="PTHR48207">
    <property type="entry name" value="SUCCINATE--HYDROXYMETHYLGLUTARATE COA-TRANSFERASE"/>
    <property type="match status" value="1"/>
</dbReference>
<dbReference type="InterPro" id="IPR023606">
    <property type="entry name" value="CoA-Trfase_III_dom_1_sf"/>
</dbReference>
<reference evidence="2" key="1">
    <citation type="submission" date="2020-07" db="EMBL/GenBank/DDBJ databases">
        <title>Huge and variable diversity of episymbiotic CPR bacteria and DPANN archaea in groundwater ecosystems.</title>
        <authorList>
            <person name="He C.Y."/>
            <person name="Keren R."/>
            <person name="Whittaker M."/>
            <person name="Farag I.F."/>
            <person name="Doudna J."/>
            <person name="Cate J.H.D."/>
            <person name="Banfield J.F."/>
        </authorList>
    </citation>
    <scope>NUCLEOTIDE SEQUENCE</scope>
    <source>
        <strain evidence="2">NC_groundwater_672_Ag_B-0.1um_62_36</strain>
    </source>
</reference>
<protein>
    <submittedName>
        <fullName evidence="2">CoA transferase</fullName>
    </submittedName>
</protein>
<dbReference type="Pfam" id="PF02515">
    <property type="entry name" value="CoA_transf_3"/>
    <property type="match status" value="1"/>
</dbReference>
<evidence type="ECO:0000313" key="3">
    <source>
        <dbReference type="Proteomes" id="UP000769766"/>
    </source>
</evidence>
<gene>
    <name evidence="2" type="ORF">HYY20_01450</name>
</gene>
<dbReference type="Gene3D" id="3.40.50.10540">
    <property type="entry name" value="Crotonobetainyl-coa:carnitine coa-transferase, domain 1"/>
    <property type="match status" value="1"/>
</dbReference>
<keyword evidence="1 2" id="KW-0808">Transferase</keyword>
<proteinExistence type="predicted"/>
<organism evidence="2 3">
    <name type="scientific">Tectimicrobiota bacterium</name>
    <dbReference type="NCBI Taxonomy" id="2528274"/>
    <lineage>
        <taxon>Bacteria</taxon>
        <taxon>Pseudomonadati</taxon>
        <taxon>Nitrospinota/Tectimicrobiota group</taxon>
        <taxon>Candidatus Tectimicrobiota</taxon>
    </lineage>
</organism>
<dbReference type="AlphaFoldDB" id="A0A932CMQ8"/>
<dbReference type="InterPro" id="IPR044855">
    <property type="entry name" value="CoA-Trfase_III_dom3_sf"/>
</dbReference>
<dbReference type="Gene3D" id="3.30.1540.10">
    <property type="entry name" value="formyl-coa transferase, domain 3"/>
    <property type="match status" value="1"/>
</dbReference>
<dbReference type="PANTHER" id="PTHR48207:SF3">
    <property type="entry name" value="SUCCINATE--HYDROXYMETHYLGLUTARATE COA-TRANSFERASE"/>
    <property type="match status" value="1"/>
</dbReference>